<keyword evidence="5" id="KW-0472">Membrane</keyword>
<dbReference type="GO" id="GO:1902201">
    <property type="term" value="P:negative regulation of bacterial-type flagellum-dependent cell motility"/>
    <property type="evidence" value="ECO:0007669"/>
    <property type="project" value="TreeGrafter"/>
</dbReference>
<evidence type="ECO:0000256" key="5">
    <source>
        <dbReference type="SAM" id="Phobius"/>
    </source>
</evidence>
<dbReference type="PROSITE" id="PS50887">
    <property type="entry name" value="GGDEF"/>
    <property type="match status" value="1"/>
</dbReference>
<gene>
    <name evidence="7" type="ORF">E2F49_01605</name>
</gene>
<dbReference type="NCBIfam" id="TIGR00254">
    <property type="entry name" value="GGDEF"/>
    <property type="match status" value="1"/>
</dbReference>
<evidence type="ECO:0000259" key="6">
    <source>
        <dbReference type="PROSITE" id="PS50887"/>
    </source>
</evidence>
<dbReference type="AlphaFoldDB" id="A0A4R5UC25"/>
<dbReference type="PANTHER" id="PTHR45138">
    <property type="entry name" value="REGULATORY COMPONENTS OF SENSORY TRANSDUCTION SYSTEM"/>
    <property type="match status" value="1"/>
</dbReference>
<dbReference type="EC" id="2.7.7.65" evidence="2"/>
<evidence type="ECO:0000256" key="3">
    <source>
        <dbReference type="ARBA" id="ARBA00034247"/>
    </source>
</evidence>
<evidence type="ECO:0000256" key="1">
    <source>
        <dbReference type="ARBA" id="ARBA00001946"/>
    </source>
</evidence>
<dbReference type="FunFam" id="3.30.70.270:FF:000001">
    <property type="entry name" value="Diguanylate cyclase domain protein"/>
    <property type="match status" value="1"/>
</dbReference>
<dbReference type="Gene3D" id="3.30.70.270">
    <property type="match status" value="1"/>
</dbReference>
<dbReference type="PANTHER" id="PTHR45138:SF9">
    <property type="entry name" value="DIGUANYLATE CYCLASE DGCM-RELATED"/>
    <property type="match status" value="1"/>
</dbReference>
<feature type="transmembrane region" description="Helical" evidence="5">
    <location>
        <begin position="119"/>
        <end position="139"/>
    </location>
</feature>
<sequence length="421" mass="46775">MRDRSRPQHSRSVSQHRRPDAIARRLPTPRIRRQGRMRVRELRHGIPSMPSASHYNLPARPTRQREPRTLVPYYADIADRSRTPALRFVARIHRMRMLGTALCALPIASVLHEQAAPHWTWLLLIVNALFWPQLAWLLARGARDPAAVEYRNLVIDAAAGGMWIALIGVSLLPTAVLLSVLTADRFAAGGWRLIARALPALAAGFVIAWPLAGRPFAPDTSLRTVVACLPLMFGYQLALSVVTWRLGRTIARQNRELERATRTDSASDLPNRRHFDTRAAHAFKLYQRSGRQAALLLIDIDRFKHTNDRYGHGMGDVVVRRVGEVLRGVATGDDVPARFGGDEFALLLTPADRERALALAERVRTQISGLVFDAEPGLSCTVSIGLSETRGTHATLADWIRDADAALYRAKAAGRDRVEAG</sequence>
<dbReference type="SMART" id="SM00267">
    <property type="entry name" value="GGDEF"/>
    <property type="match status" value="1"/>
</dbReference>
<dbReference type="InterPro" id="IPR050469">
    <property type="entry name" value="Diguanylate_Cyclase"/>
</dbReference>
<dbReference type="InterPro" id="IPR029787">
    <property type="entry name" value="Nucleotide_cyclase"/>
</dbReference>
<dbReference type="GO" id="GO:0052621">
    <property type="term" value="F:diguanylate cyclase activity"/>
    <property type="evidence" value="ECO:0007669"/>
    <property type="project" value="UniProtKB-EC"/>
</dbReference>
<proteinExistence type="predicted"/>
<evidence type="ECO:0000313" key="7">
    <source>
        <dbReference type="EMBL" id="TDK32789.1"/>
    </source>
</evidence>
<comment type="caution">
    <text evidence="7">The sequence shown here is derived from an EMBL/GenBank/DDBJ whole genome shotgun (WGS) entry which is preliminary data.</text>
</comment>
<dbReference type="Pfam" id="PF05230">
    <property type="entry name" value="MASE2"/>
    <property type="match status" value="1"/>
</dbReference>
<keyword evidence="8" id="KW-1185">Reference proteome</keyword>
<feature type="transmembrane region" description="Helical" evidence="5">
    <location>
        <begin position="224"/>
        <end position="246"/>
    </location>
</feature>
<feature type="transmembrane region" description="Helical" evidence="5">
    <location>
        <begin position="159"/>
        <end position="181"/>
    </location>
</feature>
<feature type="transmembrane region" description="Helical" evidence="5">
    <location>
        <begin position="193"/>
        <end position="212"/>
    </location>
</feature>
<reference evidence="7 8" key="1">
    <citation type="submission" date="2019-03" db="EMBL/GenBank/DDBJ databases">
        <title>Luteimonas zhaokaii sp.nov., isolated from the rectal contents of Plateau pika in Yushu, Qinghai Province, China.</title>
        <authorList>
            <person name="Zhang G."/>
        </authorList>
    </citation>
    <scope>NUCLEOTIDE SEQUENCE [LARGE SCALE GENOMIC DNA]</scope>
    <source>
        <strain evidence="7 8">THG-MD21</strain>
    </source>
</reference>
<protein>
    <recommendedName>
        <fullName evidence="2">diguanylate cyclase</fullName>
        <ecNumber evidence="2">2.7.7.65</ecNumber>
    </recommendedName>
</protein>
<evidence type="ECO:0000313" key="8">
    <source>
        <dbReference type="Proteomes" id="UP000295543"/>
    </source>
</evidence>
<comment type="catalytic activity">
    <reaction evidence="3">
        <text>2 GTP = 3',3'-c-di-GMP + 2 diphosphate</text>
        <dbReference type="Rhea" id="RHEA:24898"/>
        <dbReference type="ChEBI" id="CHEBI:33019"/>
        <dbReference type="ChEBI" id="CHEBI:37565"/>
        <dbReference type="ChEBI" id="CHEBI:58805"/>
        <dbReference type="EC" id="2.7.7.65"/>
    </reaction>
</comment>
<dbReference type="SUPFAM" id="SSF55073">
    <property type="entry name" value="Nucleotide cyclase"/>
    <property type="match status" value="1"/>
</dbReference>
<evidence type="ECO:0000256" key="2">
    <source>
        <dbReference type="ARBA" id="ARBA00012528"/>
    </source>
</evidence>
<keyword evidence="5" id="KW-0812">Transmembrane</keyword>
<dbReference type="GO" id="GO:0043709">
    <property type="term" value="P:cell adhesion involved in single-species biofilm formation"/>
    <property type="evidence" value="ECO:0007669"/>
    <property type="project" value="TreeGrafter"/>
</dbReference>
<comment type="cofactor">
    <cofactor evidence="1">
        <name>Mg(2+)</name>
        <dbReference type="ChEBI" id="CHEBI:18420"/>
    </cofactor>
</comment>
<dbReference type="GO" id="GO:0005886">
    <property type="term" value="C:plasma membrane"/>
    <property type="evidence" value="ECO:0007669"/>
    <property type="project" value="TreeGrafter"/>
</dbReference>
<keyword evidence="5" id="KW-1133">Transmembrane helix</keyword>
<dbReference type="Proteomes" id="UP000295543">
    <property type="component" value="Unassembled WGS sequence"/>
</dbReference>
<feature type="region of interest" description="Disordered" evidence="4">
    <location>
        <begin position="1"/>
        <end position="30"/>
    </location>
</feature>
<feature type="domain" description="GGDEF" evidence="6">
    <location>
        <begin position="291"/>
        <end position="421"/>
    </location>
</feature>
<accession>A0A4R5UC25</accession>
<dbReference type="InterPro" id="IPR007894">
    <property type="entry name" value="MASE2"/>
</dbReference>
<organism evidence="7 8">
    <name type="scientific">Luteimonas terrae</name>
    <dbReference type="NCBI Taxonomy" id="1530191"/>
    <lineage>
        <taxon>Bacteria</taxon>
        <taxon>Pseudomonadati</taxon>
        <taxon>Pseudomonadota</taxon>
        <taxon>Gammaproteobacteria</taxon>
        <taxon>Lysobacterales</taxon>
        <taxon>Lysobacteraceae</taxon>
        <taxon>Luteimonas</taxon>
    </lineage>
</organism>
<dbReference type="InterPro" id="IPR043128">
    <property type="entry name" value="Rev_trsase/Diguanyl_cyclase"/>
</dbReference>
<dbReference type="CDD" id="cd01949">
    <property type="entry name" value="GGDEF"/>
    <property type="match status" value="1"/>
</dbReference>
<dbReference type="OrthoDB" id="9803824at2"/>
<dbReference type="InterPro" id="IPR000160">
    <property type="entry name" value="GGDEF_dom"/>
</dbReference>
<evidence type="ECO:0000256" key="4">
    <source>
        <dbReference type="SAM" id="MobiDB-lite"/>
    </source>
</evidence>
<dbReference type="Pfam" id="PF00990">
    <property type="entry name" value="GGDEF"/>
    <property type="match status" value="1"/>
</dbReference>
<name>A0A4R5UC25_9GAMM</name>
<dbReference type="EMBL" id="SMTG01000002">
    <property type="protein sequence ID" value="TDK32789.1"/>
    <property type="molecule type" value="Genomic_DNA"/>
</dbReference>